<comment type="similarity">
    <text evidence="1">Belongs to the N(4)/N(6)-methyltransferase family.</text>
</comment>
<dbReference type="OrthoDB" id="9814572at2"/>
<dbReference type="Pfam" id="PF02384">
    <property type="entry name" value="N6_Mtase"/>
    <property type="match status" value="1"/>
</dbReference>
<dbReference type="InterPro" id="IPR050953">
    <property type="entry name" value="N4_N6_ade-DNA_methylase"/>
</dbReference>
<dbReference type="GO" id="GO:0009007">
    <property type="term" value="F:site-specific DNA-methyltransferase (adenine-specific) activity"/>
    <property type="evidence" value="ECO:0007669"/>
    <property type="project" value="UniProtKB-EC"/>
</dbReference>
<evidence type="ECO:0000256" key="1">
    <source>
        <dbReference type="ARBA" id="ARBA00006594"/>
    </source>
</evidence>
<evidence type="ECO:0000256" key="4">
    <source>
        <dbReference type="ARBA" id="ARBA00022679"/>
    </source>
</evidence>
<evidence type="ECO:0000256" key="5">
    <source>
        <dbReference type="ARBA" id="ARBA00022747"/>
    </source>
</evidence>
<organism evidence="9 10">
    <name type="scientific">Thiospirochaeta perfilievii</name>
    <dbReference type="NCBI Taxonomy" id="252967"/>
    <lineage>
        <taxon>Bacteria</taxon>
        <taxon>Pseudomonadati</taxon>
        <taxon>Spirochaetota</taxon>
        <taxon>Spirochaetia</taxon>
        <taxon>Spirochaetales</taxon>
        <taxon>Spirochaetaceae</taxon>
        <taxon>Thiospirochaeta</taxon>
    </lineage>
</organism>
<evidence type="ECO:0000259" key="7">
    <source>
        <dbReference type="Pfam" id="PF02384"/>
    </source>
</evidence>
<reference evidence="9 10" key="1">
    <citation type="submission" date="2019-02" db="EMBL/GenBank/DDBJ databases">
        <authorList>
            <person name="Fomenkov A."/>
            <person name="Dubinina G."/>
            <person name="Grabovich M."/>
            <person name="Vincze T."/>
            <person name="Roberts R.J."/>
        </authorList>
    </citation>
    <scope>NUCLEOTIDE SEQUENCE [LARGE SCALE GENOMIC DNA]</scope>
    <source>
        <strain evidence="9 10">P</strain>
    </source>
</reference>
<keyword evidence="4" id="KW-0808">Transferase</keyword>
<keyword evidence="9" id="KW-0378">Hydrolase</keyword>
<dbReference type="KEGG" id="sper:EW093_02650"/>
<dbReference type="PRINTS" id="PR00507">
    <property type="entry name" value="N12N6MTFRASE"/>
</dbReference>
<feature type="domain" description="DNA methylase adenine-specific" evidence="7">
    <location>
        <begin position="173"/>
        <end position="393"/>
    </location>
</feature>
<dbReference type="GO" id="GO:0004519">
    <property type="term" value="F:endonuclease activity"/>
    <property type="evidence" value="ECO:0007669"/>
    <property type="project" value="UniProtKB-KW"/>
</dbReference>
<dbReference type="PROSITE" id="PS00092">
    <property type="entry name" value="N6_MTASE"/>
    <property type="match status" value="1"/>
</dbReference>
<dbReference type="RefSeq" id="WP_149566901.1">
    <property type="nucleotide sequence ID" value="NZ_CP035807.1"/>
</dbReference>
<evidence type="ECO:0000256" key="3">
    <source>
        <dbReference type="ARBA" id="ARBA00022603"/>
    </source>
</evidence>
<dbReference type="PANTHER" id="PTHR33841">
    <property type="entry name" value="DNA METHYLTRANSFERASE YEEA-RELATED"/>
    <property type="match status" value="1"/>
</dbReference>
<dbReference type="EC" id="2.1.1.72" evidence="2"/>
<dbReference type="GO" id="GO:0009307">
    <property type="term" value="P:DNA restriction-modification system"/>
    <property type="evidence" value="ECO:0007669"/>
    <property type="project" value="UniProtKB-KW"/>
</dbReference>
<dbReference type="InterPro" id="IPR003356">
    <property type="entry name" value="DNA_methylase_A-5"/>
</dbReference>
<evidence type="ECO:0000256" key="6">
    <source>
        <dbReference type="ARBA" id="ARBA00047942"/>
    </source>
</evidence>
<dbReference type="GO" id="GO:0008170">
    <property type="term" value="F:N-methyltransferase activity"/>
    <property type="evidence" value="ECO:0007669"/>
    <property type="project" value="InterPro"/>
</dbReference>
<evidence type="ECO:0000256" key="2">
    <source>
        <dbReference type="ARBA" id="ARBA00011900"/>
    </source>
</evidence>
<dbReference type="Proteomes" id="UP000323824">
    <property type="component" value="Chromosome"/>
</dbReference>
<evidence type="ECO:0000313" key="10">
    <source>
        <dbReference type="Proteomes" id="UP000323824"/>
    </source>
</evidence>
<proteinExistence type="inferred from homology"/>
<evidence type="ECO:0000259" key="8">
    <source>
        <dbReference type="Pfam" id="PF12950"/>
    </source>
</evidence>
<gene>
    <name evidence="9" type="ORF">EW093_02650</name>
</gene>
<dbReference type="Pfam" id="PF12950">
    <property type="entry name" value="TaqI_C"/>
    <property type="match status" value="1"/>
</dbReference>
<dbReference type="GO" id="GO:0032259">
    <property type="term" value="P:methylation"/>
    <property type="evidence" value="ECO:0007669"/>
    <property type="project" value="UniProtKB-KW"/>
</dbReference>
<comment type="catalytic activity">
    <reaction evidence="6">
        <text>a 2'-deoxyadenosine in DNA + S-adenosyl-L-methionine = an N(6)-methyl-2'-deoxyadenosine in DNA + S-adenosyl-L-homocysteine + H(+)</text>
        <dbReference type="Rhea" id="RHEA:15197"/>
        <dbReference type="Rhea" id="RHEA-COMP:12418"/>
        <dbReference type="Rhea" id="RHEA-COMP:12419"/>
        <dbReference type="ChEBI" id="CHEBI:15378"/>
        <dbReference type="ChEBI" id="CHEBI:57856"/>
        <dbReference type="ChEBI" id="CHEBI:59789"/>
        <dbReference type="ChEBI" id="CHEBI:90615"/>
        <dbReference type="ChEBI" id="CHEBI:90616"/>
        <dbReference type="EC" id="2.1.1.72"/>
    </reaction>
</comment>
<dbReference type="PANTHER" id="PTHR33841:SF1">
    <property type="entry name" value="DNA METHYLTRANSFERASE A"/>
    <property type="match status" value="1"/>
</dbReference>
<dbReference type="InterPro" id="IPR029063">
    <property type="entry name" value="SAM-dependent_MTases_sf"/>
</dbReference>
<dbReference type="InterPro" id="IPR002052">
    <property type="entry name" value="DNA_methylase_N6_adenine_CS"/>
</dbReference>
<keyword evidence="9" id="KW-0540">Nuclease</keyword>
<feature type="domain" description="TaqI-like C-terminal specificity" evidence="8">
    <location>
        <begin position="471"/>
        <end position="583"/>
    </location>
</feature>
<dbReference type="InterPro" id="IPR025931">
    <property type="entry name" value="TaqI_C"/>
</dbReference>
<keyword evidence="3" id="KW-0489">Methyltransferase</keyword>
<dbReference type="EMBL" id="CP035807">
    <property type="protein sequence ID" value="QEN03643.1"/>
    <property type="molecule type" value="Genomic_DNA"/>
</dbReference>
<reference evidence="9 10" key="2">
    <citation type="submission" date="2019-09" db="EMBL/GenBank/DDBJ databases">
        <title>Complete Genome Sequence and Methylome Analysis of free living Spirochaetas.</title>
        <authorList>
            <person name="Leshcheva N."/>
            <person name="Mikheeva N."/>
        </authorList>
    </citation>
    <scope>NUCLEOTIDE SEQUENCE [LARGE SCALE GENOMIC DNA]</scope>
    <source>
        <strain evidence="9 10">P</strain>
    </source>
</reference>
<name>A0A5C1Q6E4_9SPIO</name>
<dbReference type="GO" id="GO:0003677">
    <property type="term" value="F:DNA binding"/>
    <property type="evidence" value="ECO:0007669"/>
    <property type="project" value="InterPro"/>
</dbReference>
<keyword evidence="10" id="KW-1185">Reference proteome</keyword>
<dbReference type="CDD" id="cd02440">
    <property type="entry name" value="AdoMet_MTases"/>
    <property type="match status" value="1"/>
</dbReference>
<accession>A0A5C1Q6E4</accession>
<evidence type="ECO:0000313" key="9">
    <source>
        <dbReference type="EMBL" id="QEN03643.1"/>
    </source>
</evidence>
<sequence>MNLLTKNEAASILGISVASLKNWERHGYIKAIHNNLYSNVEVEDLKDKIRTGEIKRLDSRANKSSSRTHFIPLEYVNNQNSLVLIEDIIHFILEYNIKPSQALFLLSINALINSGDIEKSTLYKAIKFEDKSYFKRESVYFELKSWFSTISNGEIKEDNRFCKFLLEAPLPKEIDFLGIIYQSIMHEGEKSQLGSYYTPTSLVEQIVDDNLLIGKVLDPCCGTGQFLLLMAKKIGDPSRIWGADIDENAVNITRINLLLYYKDRDFKPNIYHMNSLLDFKEKNFSFIATNPPWGAKFSKIDLELLKEKYVSIQSKESFSYFIHFAINHLEIGGKYSFVLPESILYVKNHKDIRSYLLNNSCLDYIESCGRLFKNVFSSVIRLDGSINFRSKGSITTIKTDMDTYQVEGSRFLSNTNNIIDIYCDNNDQELIDKVYSYPHLTLKGRAKWALGIVTGNNSKHLSSIYKDGMEPIYKGKDLSCMTLLPPTSYINFNPQLYQQCAPIDLYRAKEKLVYKFINKELVFAYDNNKHLTLNSANIMIPKIEDIPIKVIGVILNSSLFKFIFRKKFNAIKILRSDIESLPIPILSKKQIEDLNTLAKDFINNDIDFEVIDRYISLIYDIDFEHLKKNPCDIAQN</sequence>
<dbReference type="Gene3D" id="3.40.50.150">
    <property type="entry name" value="Vaccinia Virus protein VP39"/>
    <property type="match status" value="1"/>
</dbReference>
<keyword evidence="9" id="KW-0255">Endonuclease</keyword>
<dbReference type="SUPFAM" id="SSF53335">
    <property type="entry name" value="S-adenosyl-L-methionine-dependent methyltransferases"/>
    <property type="match status" value="1"/>
</dbReference>
<keyword evidence="5" id="KW-0680">Restriction system</keyword>
<dbReference type="AlphaFoldDB" id="A0A5C1Q6E4"/>
<protein>
    <recommendedName>
        <fullName evidence="2">site-specific DNA-methyltransferase (adenine-specific)</fullName>
        <ecNumber evidence="2">2.1.1.72</ecNumber>
    </recommendedName>
</protein>